<dbReference type="Proteomes" id="UP000499080">
    <property type="component" value="Unassembled WGS sequence"/>
</dbReference>
<comment type="caution">
    <text evidence="3">The sequence shown here is derived from an EMBL/GenBank/DDBJ whole genome shotgun (WGS) entry which is preliminary data.</text>
</comment>
<proteinExistence type="predicted"/>
<accession>A0A4Y2AMN8</accession>
<evidence type="ECO:0000256" key="1">
    <source>
        <dbReference type="SAM" id="MobiDB-lite"/>
    </source>
</evidence>
<dbReference type="InterPro" id="IPR057670">
    <property type="entry name" value="SH3_retrovirus"/>
</dbReference>
<evidence type="ECO:0000259" key="2">
    <source>
        <dbReference type="Pfam" id="PF25597"/>
    </source>
</evidence>
<gene>
    <name evidence="3" type="ORF">AVEN_225193_1</name>
</gene>
<protein>
    <recommendedName>
        <fullName evidence="2">Retroviral polymerase SH3-like domain-containing protein</fullName>
    </recommendedName>
</protein>
<feature type="region of interest" description="Disordered" evidence="1">
    <location>
        <begin position="140"/>
        <end position="210"/>
    </location>
</feature>
<feature type="domain" description="Retroviral polymerase SH3-like" evidence="2">
    <location>
        <begin position="51"/>
        <end position="108"/>
    </location>
</feature>
<feature type="compositionally biased region" description="Polar residues" evidence="1">
    <location>
        <begin position="143"/>
        <end position="152"/>
    </location>
</feature>
<keyword evidence="4" id="KW-1185">Reference proteome</keyword>
<dbReference type="EMBL" id="BGPR01000022">
    <property type="protein sequence ID" value="GBL80485.1"/>
    <property type="molecule type" value="Genomic_DNA"/>
</dbReference>
<dbReference type="AlphaFoldDB" id="A0A4Y2AMN8"/>
<name>A0A4Y2AMN8_ARAVE</name>
<sequence>MYPKLLNGQPADIVNPLKDMKLKVDRVGDLYFLRTEEKKDNIASTFKAFGCEAFVRNNKKIREKFEPRALKGIFLGYSNNSKAYRIWLNEAKRVEISRSVKFLENNSLTPLKEYIDFRPYDGGVIKTDKRVYSGTPGWVPHVNNGTQHNRGYQNRPLKNFKPSVFPLPSTEKNKTPESDDDVTLEPELSISEEPINSEQIISKRGVADRS</sequence>
<organism evidence="3 4">
    <name type="scientific">Araneus ventricosus</name>
    <name type="common">Orbweaver spider</name>
    <name type="synonym">Epeira ventricosa</name>
    <dbReference type="NCBI Taxonomy" id="182803"/>
    <lineage>
        <taxon>Eukaryota</taxon>
        <taxon>Metazoa</taxon>
        <taxon>Ecdysozoa</taxon>
        <taxon>Arthropoda</taxon>
        <taxon>Chelicerata</taxon>
        <taxon>Arachnida</taxon>
        <taxon>Araneae</taxon>
        <taxon>Araneomorphae</taxon>
        <taxon>Entelegynae</taxon>
        <taxon>Araneoidea</taxon>
        <taxon>Araneidae</taxon>
        <taxon>Araneus</taxon>
    </lineage>
</organism>
<reference evidence="3 4" key="1">
    <citation type="journal article" date="2019" name="Sci. Rep.">
        <title>Orb-weaving spider Araneus ventricosus genome elucidates the spidroin gene catalogue.</title>
        <authorList>
            <person name="Kono N."/>
            <person name="Nakamura H."/>
            <person name="Ohtoshi R."/>
            <person name="Moran D.A.P."/>
            <person name="Shinohara A."/>
            <person name="Yoshida Y."/>
            <person name="Fujiwara M."/>
            <person name="Mori M."/>
            <person name="Tomita M."/>
            <person name="Arakawa K."/>
        </authorList>
    </citation>
    <scope>NUCLEOTIDE SEQUENCE [LARGE SCALE GENOMIC DNA]</scope>
</reference>
<dbReference type="Pfam" id="PF25597">
    <property type="entry name" value="SH3_retrovirus"/>
    <property type="match status" value="1"/>
</dbReference>
<evidence type="ECO:0000313" key="3">
    <source>
        <dbReference type="EMBL" id="GBL80485.1"/>
    </source>
</evidence>
<evidence type="ECO:0000313" key="4">
    <source>
        <dbReference type="Proteomes" id="UP000499080"/>
    </source>
</evidence>